<evidence type="ECO:0000313" key="9">
    <source>
        <dbReference type="Proteomes" id="UP000770015"/>
    </source>
</evidence>
<dbReference type="InterPro" id="IPR020574">
    <property type="entry name" value="Ribosomal_uS9_CS"/>
</dbReference>
<organism evidence="8 9">
    <name type="scientific">Plectosphaerella plurivora</name>
    <dbReference type="NCBI Taxonomy" id="936078"/>
    <lineage>
        <taxon>Eukaryota</taxon>
        <taxon>Fungi</taxon>
        <taxon>Dikarya</taxon>
        <taxon>Ascomycota</taxon>
        <taxon>Pezizomycotina</taxon>
        <taxon>Sordariomycetes</taxon>
        <taxon>Hypocreomycetidae</taxon>
        <taxon>Glomerellales</taxon>
        <taxon>Plectosphaerellaceae</taxon>
        <taxon>Plectosphaerella</taxon>
    </lineage>
</organism>
<evidence type="ECO:0000313" key="8">
    <source>
        <dbReference type="EMBL" id="KAH6686232.1"/>
    </source>
</evidence>
<accession>A0A9P8V8S6</accession>
<dbReference type="GO" id="GO:0003723">
    <property type="term" value="F:RNA binding"/>
    <property type="evidence" value="ECO:0007669"/>
    <property type="project" value="TreeGrafter"/>
</dbReference>
<dbReference type="PROSITE" id="PS00360">
    <property type="entry name" value="RIBOSOMAL_S9"/>
    <property type="match status" value="1"/>
</dbReference>
<dbReference type="InterPro" id="IPR020568">
    <property type="entry name" value="Ribosomal_Su5_D2-typ_SF"/>
</dbReference>
<dbReference type="FunFam" id="3.30.230.10:FF:000001">
    <property type="entry name" value="30S ribosomal protein S9"/>
    <property type="match status" value="1"/>
</dbReference>
<dbReference type="OrthoDB" id="10254627at2759"/>
<evidence type="ECO:0000256" key="4">
    <source>
        <dbReference type="ARBA" id="ARBA00039318"/>
    </source>
</evidence>
<dbReference type="Proteomes" id="UP000770015">
    <property type="component" value="Unassembled WGS sequence"/>
</dbReference>
<reference evidence="8" key="1">
    <citation type="journal article" date="2021" name="Nat. Commun.">
        <title>Genetic determinants of endophytism in the Arabidopsis root mycobiome.</title>
        <authorList>
            <person name="Mesny F."/>
            <person name="Miyauchi S."/>
            <person name="Thiergart T."/>
            <person name="Pickel B."/>
            <person name="Atanasova L."/>
            <person name="Karlsson M."/>
            <person name="Huettel B."/>
            <person name="Barry K.W."/>
            <person name="Haridas S."/>
            <person name="Chen C."/>
            <person name="Bauer D."/>
            <person name="Andreopoulos W."/>
            <person name="Pangilinan J."/>
            <person name="LaButti K."/>
            <person name="Riley R."/>
            <person name="Lipzen A."/>
            <person name="Clum A."/>
            <person name="Drula E."/>
            <person name="Henrissat B."/>
            <person name="Kohler A."/>
            <person name="Grigoriev I.V."/>
            <person name="Martin F.M."/>
            <person name="Hacquard S."/>
        </authorList>
    </citation>
    <scope>NUCLEOTIDE SEQUENCE</scope>
    <source>
        <strain evidence="8">MPI-SDFR-AT-0117</strain>
    </source>
</reference>
<gene>
    <name evidence="8" type="ORF">F5X68DRAFT_191255</name>
</gene>
<dbReference type="SUPFAM" id="SSF54211">
    <property type="entry name" value="Ribosomal protein S5 domain 2-like"/>
    <property type="match status" value="1"/>
</dbReference>
<evidence type="ECO:0000256" key="1">
    <source>
        <dbReference type="ARBA" id="ARBA00005251"/>
    </source>
</evidence>
<dbReference type="PANTHER" id="PTHR21569:SF1">
    <property type="entry name" value="SMALL RIBOSOMAL SUBUNIT PROTEIN US9M"/>
    <property type="match status" value="1"/>
</dbReference>
<feature type="region of interest" description="Disordered" evidence="7">
    <location>
        <begin position="317"/>
        <end position="339"/>
    </location>
</feature>
<dbReference type="GO" id="GO:0006412">
    <property type="term" value="P:translation"/>
    <property type="evidence" value="ECO:0007669"/>
    <property type="project" value="InterPro"/>
</dbReference>
<comment type="similarity">
    <text evidence="1 6">Belongs to the universal ribosomal protein uS9 family.</text>
</comment>
<comment type="caution">
    <text evidence="8">The sequence shown here is derived from an EMBL/GenBank/DDBJ whole genome shotgun (WGS) entry which is preliminary data.</text>
</comment>
<evidence type="ECO:0000256" key="5">
    <source>
        <dbReference type="ARBA" id="ARBA00042623"/>
    </source>
</evidence>
<feature type="compositionally biased region" description="Basic residues" evidence="7">
    <location>
        <begin position="320"/>
        <end position="339"/>
    </location>
</feature>
<dbReference type="AlphaFoldDB" id="A0A9P8V8S6"/>
<dbReference type="Pfam" id="PF00380">
    <property type="entry name" value="Ribosomal_S9"/>
    <property type="match status" value="1"/>
</dbReference>
<dbReference type="InterPro" id="IPR023035">
    <property type="entry name" value="Ribosomal_uS9_bac/plastid"/>
</dbReference>
<dbReference type="EMBL" id="JAGSXJ010000013">
    <property type="protein sequence ID" value="KAH6686232.1"/>
    <property type="molecule type" value="Genomic_DNA"/>
</dbReference>
<evidence type="ECO:0000256" key="3">
    <source>
        <dbReference type="ARBA" id="ARBA00023274"/>
    </source>
</evidence>
<dbReference type="NCBIfam" id="NF001099">
    <property type="entry name" value="PRK00132.1"/>
    <property type="match status" value="1"/>
</dbReference>
<dbReference type="GO" id="GO:0005763">
    <property type="term" value="C:mitochondrial small ribosomal subunit"/>
    <property type="evidence" value="ECO:0007669"/>
    <property type="project" value="TreeGrafter"/>
</dbReference>
<proteinExistence type="inferred from homology"/>
<dbReference type="InterPro" id="IPR000754">
    <property type="entry name" value="Ribosomal_uS9"/>
</dbReference>
<dbReference type="InterPro" id="IPR014721">
    <property type="entry name" value="Ribsml_uS5_D2-typ_fold_subgr"/>
</dbReference>
<protein>
    <recommendedName>
        <fullName evidence="4">Small ribosomal subunit protein uS9m</fullName>
    </recommendedName>
    <alternativeName>
        <fullName evidence="5">37S ribosomal protein S9, mitochondrial</fullName>
    </alternativeName>
</protein>
<keyword evidence="2 6" id="KW-0689">Ribosomal protein</keyword>
<dbReference type="Gene3D" id="3.30.230.10">
    <property type="match status" value="1"/>
</dbReference>
<evidence type="ECO:0000256" key="6">
    <source>
        <dbReference type="RuleBase" id="RU003815"/>
    </source>
</evidence>
<name>A0A9P8V8S6_9PEZI</name>
<dbReference type="GO" id="GO:0003735">
    <property type="term" value="F:structural constituent of ribosome"/>
    <property type="evidence" value="ECO:0007669"/>
    <property type="project" value="InterPro"/>
</dbReference>
<evidence type="ECO:0000256" key="2">
    <source>
        <dbReference type="ARBA" id="ARBA00022980"/>
    </source>
</evidence>
<sequence>MSSLRLGYQQLRCVRQFPNSLLQRQQWASASASQVSRRHLTTTPTLSQATRTDVYSRLAKAEEEGADGWLRKQWFSPEDIAASGIRPQPVPPFENVEHARPVPTTPSYFTRQPYFNDALIRIAKLYKKYEHLPTAPPERVVPQSWKTLNEYKAICGEPIKAMPFSTLLGMVKKMHTIEPDMVPAEVTDAIREFKRGIDAHLNVAKPLHIDRFGRAVGTGRRKASTARAWVVEGTGEVQINGKPLSEAFGRVHDRESAIWALHSTERTDKYNVWALVEGGGTTGQAEALTLAIAKALLAHEPGLKQALRQAGCVTRDKRTVERKKHGHLKARKMPAWNRR</sequence>
<evidence type="ECO:0000256" key="7">
    <source>
        <dbReference type="SAM" id="MobiDB-lite"/>
    </source>
</evidence>
<keyword evidence="3 6" id="KW-0687">Ribonucleoprotein</keyword>
<keyword evidence="9" id="KW-1185">Reference proteome</keyword>
<dbReference type="PANTHER" id="PTHR21569">
    <property type="entry name" value="RIBOSOMAL PROTEIN S9"/>
    <property type="match status" value="1"/>
</dbReference>